<evidence type="ECO:0000259" key="11">
    <source>
        <dbReference type="PROSITE" id="PS50989"/>
    </source>
</evidence>
<dbReference type="EMBL" id="BOCI01000009">
    <property type="protein sequence ID" value="GHW00314.1"/>
    <property type="molecule type" value="Genomic_DNA"/>
</dbReference>
<dbReference type="PANTHER" id="PTHR42853">
    <property type="entry name" value="ACETYL-COENZYME A CARBOXYLASE CARBOXYL TRANSFERASE SUBUNIT ALPHA"/>
    <property type="match status" value="1"/>
</dbReference>
<keyword evidence="5" id="KW-0547">Nucleotide-binding</keyword>
<evidence type="ECO:0000256" key="3">
    <source>
        <dbReference type="ARBA" id="ARBA00022516"/>
    </source>
</evidence>
<dbReference type="InterPro" id="IPR029045">
    <property type="entry name" value="ClpP/crotonase-like_dom_sf"/>
</dbReference>
<evidence type="ECO:0000313" key="12">
    <source>
        <dbReference type="EMBL" id="GHW00314.1"/>
    </source>
</evidence>
<evidence type="ECO:0000256" key="9">
    <source>
        <dbReference type="ARBA" id="ARBA00023160"/>
    </source>
</evidence>
<dbReference type="RefSeq" id="WP_201335793.1">
    <property type="nucleotide sequence ID" value="NZ_BOCI01000009.1"/>
</dbReference>
<comment type="catalytic activity">
    <reaction evidence="10">
        <text>N(6)-carboxybiotinyl-L-lysyl-[protein] + acetyl-CoA = N(6)-biotinyl-L-lysyl-[protein] + malonyl-CoA</text>
        <dbReference type="Rhea" id="RHEA:54728"/>
        <dbReference type="Rhea" id="RHEA-COMP:10505"/>
        <dbReference type="Rhea" id="RHEA-COMP:10506"/>
        <dbReference type="ChEBI" id="CHEBI:57288"/>
        <dbReference type="ChEBI" id="CHEBI:57384"/>
        <dbReference type="ChEBI" id="CHEBI:83144"/>
        <dbReference type="ChEBI" id="CHEBI:83145"/>
        <dbReference type="EC" id="2.1.3.15"/>
    </reaction>
</comment>
<dbReference type="SUPFAM" id="SSF52096">
    <property type="entry name" value="ClpP/crotonase"/>
    <property type="match status" value="1"/>
</dbReference>
<evidence type="ECO:0000256" key="7">
    <source>
        <dbReference type="ARBA" id="ARBA00022840"/>
    </source>
</evidence>
<keyword evidence="8" id="KW-0443">Lipid metabolism</keyword>
<dbReference type="PRINTS" id="PR01069">
    <property type="entry name" value="ACCCTRFRASEA"/>
</dbReference>
<dbReference type="Proteomes" id="UP000616547">
    <property type="component" value="Unassembled WGS sequence"/>
</dbReference>
<keyword evidence="6" id="KW-0276">Fatty acid metabolism</keyword>
<gene>
    <name evidence="12" type="primary">accA</name>
    <name evidence="12" type="ORF">lacNasYZ03_00010</name>
</gene>
<dbReference type="InterPro" id="IPR011763">
    <property type="entry name" value="COA_CT_C"/>
</dbReference>
<evidence type="ECO:0000256" key="8">
    <source>
        <dbReference type="ARBA" id="ARBA00023098"/>
    </source>
</evidence>
<proteinExistence type="predicted"/>
<accession>A0ABQ3W4V9</accession>
<keyword evidence="3" id="KW-0444">Lipid biosynthesis</keyword>
<dbReference type="InterPro" id="IPR001095">
    <property type="entry name" value="Acetyl_CoA_COase_a_su"/>
</dbReference>
<evidence type="ECO:0000256" key="1">
    <source>
        <dbReference type="ARBA" id="ARBA00004956"/>
    </source>
</evidence>
<dbReference type="PANTHER" id="PTHR42853:SF3">
    <property type="entry name" value="ACETYL-COENZYME A CARBOXYLASE CARBOXYL TRANSFERASE SUBUNIT ALPHA, CHLOROPLASTIC"/>
    <property type="match status" value="1"/>
</dbReference>
<organism evidence="12 13">
    <name type="scientific">Lactobacillus nasalidis</name>
    <dbReference type="NCBI Taxonomy" id="2797258"/>
    <lineage>
        <taxon>Bacteria</taxon>
        <taxon>Bacillati</taxon>
        <taxon>Bacillota</taxon>
        <taxon>Bacilli</taxon>
        <taxon>Lactobacillales</taxon>
        <taxon>Lactobacillaceae</taxon>
        <taxon>Lactobacillus</taxon>
    </lineage>
</organism>
<sequence length="255" mass="27460">MTKAMDTVRAARASDKLSAHYLREHLFSDFMELHGDHQGGDDPAIVGGLALLSGQPVTVITTSRGHNLDERLAKHFGQPEPSGYRKAARLVKEAARFKRPVLLFIDTAGAFPGKEAEYAGQGQAIAQCLTEIGQAATPIISVIFGEGGSGGALALACGDEVWMLENSMYSVLSPEGFASILWKDAGRAEEAADLLGLTPDRLLAGQVIEGVIAQGADKQAQCAEIKRILTQELAKLQKLPAGELLSRRYERFRKF</sequence>
<feature type="domain" description="CoA carboxyltransferase C-terminal" evidence="11">
    <location>
        <begin position="1"/>
        <end position="235"/>
    </location>
</feature>
<dbReference type="Pfam" id="PF03255">
    <property type="entry name" value="ACCA"/>
    <property type="match status" value="1"/>
</dbReference>
<keyword evidence="13" id="KW-1185">Reference proteome</keyword>
<name>A0ABQ3W4V9_9LACO</name>
<comment type="caution">
    <text evidence="12">The sequence shown here is derived from an EMBL/GenBank/DDBJ whole genome shotgun (WGS) entry which is preliminary data.</text>
</comment>
<dbReference type="NCBIfam" id="NF041504">
    <property type="entry name" value="AccA_sub"/>
    <property type="match status" value="1"/>
</dbReference>
<evidence type="ECO:0000256" key="2">
    <source>
        <dbReference type="ARBA" id="ARBA00011883"/>
    </source>
</evidence>
<keyword evidence="4 12" id="KW-0808">Transferase</keyword>
<dbReference type="PROSITE" id="PS50989">
    <property type="entry name" value="COA_CT_CTER"/>
    <property type="match status" value="1"/>
</dbReference>
<comment type="pathway">
    <text evidence="1">Lipid metabolism; malonyl-CoA biosynthesis; malonyl-CoA from acetyl-CoA: step 1/1.</text>
</comment>
<evidence type="ECO:0000313" key="13">
    <source>
        <dbReference type="Proteomes" id="UP000616547"/>
    </source>
</evidence>
<dbReference type="GO" id="GO:0016740">
    <property type="term" value="F:transferase activity"/>
    <property type="evidence" value="ECO:0007669"/>
    <property type="project" value="UniProtKB-KW"/>
</dbReference>
<keyword evidence="9" id="KW-0275">Fatty acid biosynthesis</keyword>
<evidence type="ECO:0000256" key="10">
    <source>
        <dbReference type="ARBA" id="ARBA00049152"/>
    </source>
</evidence>
<dbReference type="EC" id="2.1.3.15" evidence="2"/>
<evidence type="ECO:0000256" key="5">
    <source>
        <dbReference type="ARBA" id="ARBA00022741"/>
    </source>
</evidence>
<evidence type="ECO:0000256" key="6">
    <source>
        <dbReference type="ARBA" id="ARBA00022832"/>
    </source>
</evidence>
<protein>
    <recommendedName>
        <fullName evidence="2">acetyl-CoA carboxytransferase</fullName>
        <ecNumber evidence="2">2.1.3.15</ecNumber>
    </recommendedName>
</protein>
<dbReference type="Gene3D" id="3.90.226.10">
    <property type="entry name" value="2-enoyl-CoA Hydratase, Chain A, domain 1"/>
    <property type="match status" value="1"/>
</dbReference>
<reference evidence="13" key="1">
    <citation type="submission" date="2021-01" db="EMBL/GenBank/DDBJ databases">
        <title>Draft genome sequence of Nasalis larvatus strain YZ03.</title>
        <authorList>
            <person name="Suzuki-Hashido N."/>
            <person name="Tsuchida S."/>
            <person name="Hayakawa T."/>
        </authorList>
    </citation>
    <scope>NUCLEOTIDE SEQUENCE [LARGE SCALE GENOMIC DNA]</scope>
    <source>
        <strain evidence="13">YZ03</strain>
    </source>
</reference>
<evidence type="ECO:0000256" key="4">
    <source>
        <dbReference type="ARBA" id="ARBA00022679"/>
    </source>
</evidence>
<keyword evidence="7" id="KW-0067">ATP-binding</keyword>